<dbReference type="InterPro" id="IPR027383">
    <property type="entry name" value="Znf_put"/>
</dbReference>
<keyword evidence="3" id="KW-0812">Transmembrane</keyword>
<accession>A0ABT5ZCX4</accession>
<feature type="domain" description="Putative zinc-finger" evidence="4">
    <location>
        <begin position="10"/>
        <end position="44"/>
    </location>
</feature>
<proteinExistence type="predicted"/>
<dbReference type="Proteomes" id="UP001216579">
    <property type="component" value="Unassembled WGS sequence"/>
</dbReference>
<dbReference type="Gene3D" id="1.10.10.1320">
    <property type="entry name" value="Anti-sigma factor, zinc-finger domain"/>
    <property type="match status" value="1"/>
</dbReference>
<gene>
    <name evidence="5" type="ORF">P3G67_00115</name>
</gene>
<dbReference type="EMBL" id="JARJBC010000001">
    <property type="protein sequence ID" value="MDF3287667.1"/>
    <property type="molecule type" value="Genomic_DNA"/>
</dbReference>
<dbReference type="Pfam" id="PF13490">
    <property type="entry name" value="zf-HC2"/>
    <property type="match status" value="1"/>
</dbReference>
<reference evidence="5 6" key="1">
    <citation type="submission" date="2023-03" db="EMBL/GenBank/DDBJ databases">
        <title>Draft genome sequence of Streptomyces sp. RB6PN23 isolated from peat swamp forest in Thailand.</title>
        <authorList>
            <person name="Klaysubun C."/>
            <person name="Duangmal K."/>
        </authorList>
    </citation>
    <scope>NUCLEOTIDE SEQUENCE [LARGE SCALE GENOMIC DNA]</scope>
    <source>
        <strain evidence="5 6">RB6PN23</strain>
    </source>
</reference>
<keyword evidence="3" id="KW-1133">Transmembrane helix</keyword>
<keyword evidence="1" id="KW-0805">Transcription regulation</keyword>
<evidence type="ECO:0000256" key="2">
    <source>
        <dbReference type="ARBA" id="ARBA00023163"/>
    </source>
</evidence>
<dbReference type="InterPro" id="IPR041916">
    <property type="entry name" value="Anti_sigma_zinc_sf"/>
</dbReference>
<evidence type="ECO:0000256" key="1">
    <source>
        <dbReference type="ARBA" id="ARBA00023015"/>
    </source>
</evidence>
<evidence type="ECO:0000313" key="6">
    <source>
        <dbReference type="Proteomes" id="UP001216579"/>
    </source>
</evidence>
<organism evidence="5 6">
    <name type="scientific">Streptomyces silvisoli</name>
    <dbReference type="NCBI Taxonomy" id="3034235"/>
    <lineage>
        <taxon>Bacteria</taxon>
        <taxon>Bacillati</taxon>
        <taxon>Actinomycetota</taxon>
        <taxon>Actinomycetes</taxon>
        <taxon>Kitasatosporales</taxon>
        <taxon>Streptomycetaceae</taxon>
        <taxon>Streptomyces</taxon>
    </lineage>
</organism>
<evidence type="ECO:0000256" key="3">
    <source>
        <dbReference type="SAM" id="Phobius"/>
    </source>
</evidence>
<comment type="caution">
    <text evidence="5">The sequence shown here is derived from an EMBL/GenBank/DDBJ whole genome shotgun (WGS) entry which is preliminary data.</text>
</comment>
<keyword evidence="2" id="KW-0804">Transcription</keyword>
<sequence length="228" mass="23366">MTFSGTHEECEPVRLSLGAYVLGALNAGESFDVRQHLAVCPDCRQEHDELAGVPALLSLVSKAEAEAVCAASAPAAPAPAQCAPLVRLRRHGRRRRSRRGRLAVAVAGAAVLAAIGTTWTLSTGGGGHGAPAHVASATDNATGVGASVSVQPVAWGSRLTLDLHNAPPGSTCSLVAIGRHGERQVAASWTAKGRGNLTIPGATAMQPGDISRFDVETVDGHRLVSVPE</sequence>
<keyword evidence="6" id="KW-1185">Reference proteome</keyword>
<feature type="transmembrane region" description="Helical" evidence="3">
    <location>
        <begin position="102"/>
        <end position="121"/>
    </location>
</feature>
<protein>
    <submittedName>
        <fullName evidence="5">Zf-HC2 domain-containing protein</fullName>
    </submittedName>
</protein>
<evidence type="ECO:0000259" key="4">
    <source>
        <dbReference type="Pfam" id="PF13490"/>
    </source>
</evidence>
<name>A0ABT5ZCX4_9ACTN</name>
<dbReference type="RefSeq" id="WP_269858559.1">
    <property type="nucleotide sequence ID" value="NZ_JARJBC010000001.1"/>
</dbReference>
<evidence type="ECO:0000313" key="5">
    <source>
        <dbReference type="EMBL" id="MDF3287667.1"/>
    </source>
</evidence>
<keyword evidence="3" id="KW-0472">Membrane</keyword>